<organism evidence="6">
    <name type="scientific">bioreactor metagenome</name>
    <dbReference type="NCBI Taxonomy" id="1076179"/>
    <lineage>
        <taxon>unclassified sequences</taxon>
        <taxon>metagenomes</taxon>
        <taxon>ecological metagenomes</taxon>
    </lineage>
</organism>
<dbReference type="PANTHER" id="PTHR45453">
    <property type="entry name" value="PHOSPHATE REGULON SENSOR PROTEIN PHOR"/>
    <property type="match status" value="1"/>
</dbReference>
<dbReference type="GO" id="GO:0005886">
    <property type="term" value="C:plasma membrane"/>
    <property type="evidence" value="ECO:0007669"/>
    <property type="project" value="TreeGrafter"/>
</dbReference>
<evidence type="ECO:0000256" key="1">
    <source>
        <dbReference type="ARBA" id="ARBA00000085"/>
    </source>
</evidence>
<protein>
    <recommendedName>
        <fullName evidence="2">histidine kinase</fullName>
        <ecNumber evidence="2">2.7.13.3</ecNumber>
    </recommendedName>
</protein>
<dbReference type="AlphaFoldDB" id="A0A645H7G8"/>
<dbReference type="GO" id="GO:0000155">
    <property type="term" value="F:phosphorelay sensor kinase activity"/>
    <property type="evidence" value="ECO:0007669"/>
    <property type="project" value="TreeGrafter"/>
</dbReference>
<gene>
    <name evidence="6" type="primary">resE_46</name>
    <name evidence="6" type="ORF">SDC9_182455</name>
</gene>
<feature type="domain" description="Histidine kinase" evidence="5">
    <location>
        <begin position="1"/>
        <end position="73"/>
    </location>
</feature>
<evidence type="ECO:0000256" key="2">
    <source>
        <dbReference type="ARBA" id="ARBA00012438"/>
    </source>
</evidence>
<dbReference type="EC" id="2.7.13.3" evidence="2"/>
<keyword evidence="3 6" id="KW-0808">Transferase</keyword>
<comment type="caution">
    <text evidence="6">The sequence shown here is derived from an EMBL/GenBank/DDBJ whole genome shotgun (WGS) entry which is preliminary data.</text>
</comment>
<dbReference type="InterPro" id="IPR036890">
    <property type="entry name" value="HATPase_C_sf"/>
</dbReference>
<dbReference type="PROSITE" id="PS50109">
    <property type="entry name" value="HIS_KIN"/>
    <property type="match status" value="1"/>
</dbReference>
<dbReference type="GO" id="GO:0004721">
    <property type="term" value="F:phosphoprotein phosphatase activity"/>
    <property type="evidence" value="ECO:0007669"/>
    <property type="project" value="TreeGrafter"/>
</dbReference>
<dbReference type="SUPFAM" id="SSF55874">
    <property type="entry name" value="ATPase domain of HSP90 chaperone/DNA topoisomerase II/histidine kinase"/>
    <property type="match status" value="1"/>
</dbReference>
<sequence length="78" mass="8978">MFVYNSGKRIPEESLDKIWTSFYKVDKARTRSYGGSGLGLSIVKGIQELHQNDYGVINEEDGVMFWFDVEKAKEDKLI</sequence>
<dbReference type="PANTHER" id="PTHR45453:SF3">
    <property type="entry name" value="HISTIDINE KINASE"/>
    <property type="match status" value="1"/>
</dbReference>
<reference evidence="6" key="1">
    <citation type="submission" date="2019-08" db="EMBL/GenBank/DDBJ databases">
        <authorList>
            <person name="Kucharzyk K."/>
            <person name="Murdoch R.W."/>
            <person name="Higgins S."/>
            <person name="Loffler F."/>
        </authorList>
    </citation>
    <scope>NUCLEOTIDE SEQUENCE</scope>
</reference>
<evidence type="ECO:0000313" key="6">
    <source>
        <dbReference type="EMBL" id="MPN34961.1"/>
    </source>
</evidence>
<comment type="catalytic activity">
    <reaction evidence="1">
        <text>ATP + protein L-histidine = ADP + protein N-phospho-L-histidine.</text>
        <dbReference type="EC" id="2.7.13.3"/>
    </reaction>
</comment>
<proteinExistence type="predicted"/>
<evidence type="ECO:0000256" key="4">
    <source>
        <dbReference type="ARBA" id="ARBA00022777"/>
    </source>
</evidence>
<dbReference type="Gene3D" id="3.30.565.10">
    <property type="entry name" value="Histidine kinase-like ATPase, C-terminal domain"/>
    <property type="match status" value="1"/>
</dbReference>
<evidence type="ECO:0000256" key="3">
    <source>
        <dbReference type="ARBA" id="ARBA00022679"/>
    </source>
</evidence>
<keyword evidence="4 6" id="KW-0418">Kinase</keyword>
<dbReference type="InterPro" id="IPR005467">
    <property type="entry name" value="His_kinase_dom"/>
</dbReference>
<dbReference type="InterPro" id="IPR050351">
    <property type="entry name" value="BphY/WalK/GraS-like"/>
</dbReference>
<dbReference type="Pfam" id="PF02518">
    <property type="entry name" value="HATPase_c"/>
    <property type="match status" value="1"/>
</dbReference>
<dbReference type="GO" id="GO:0016036">
    <property type="term" value="P:cellular response to phosphate starvation"/>
    <property type="evidence" value="ECO:0007669"/>
    <property type="project" value="TreeGrafter"/>
</dbReference>
<name>A0A645H7G8_9ZZZZ</name>
<accession>A0A645H7G8</accession>
<evidence type="ECO:0000259" key="5">
    <source>
        <dbReference type="PROSITE" id="PS50109"/>
    </source>
</evidence>
<dbReference type="EMBL" id="VSSQ01088269">
    <property type="protein sequence ID" value="MPN34961.1"/>
    <property type="molecule type" value="Genomic_DNA"/>
</dbReference>
<dbReference type="InterPro" id="IPR003594">
    <property type="entry name" value="HATPase_dom"/>
</dbReference>